<feature type="compositionally biased region" description="Low complexity" evidence="1">
    <location>
        <begin position="52"/>
        <end position="66"/>
    </location>
</feature>
<name>A0A427ASD4_ENSVE</name>
<feature type="region of interest" description="Disordered" evidence="1">
    <location>
        <begin position="1"/>
        <end position="72"/>
    </location>
</feature>
<gene>
    <name evidence="2" type="ORF">B296_00026022</name>
</gene>
<reference evidence="2 3" key="1">
    <citation type="journal article" date="2014" name="Agronomy (Basel)">
        <title>A Draft Genome Sequence for Ensete ventricosum, the Drought-Tolerant Tree Against Hunger.</title>
        <authorList>
            <person name="Harrison J."/>
            <person name="Moore K.A."/>
            <person name="Paszkiewicz K."/>
            <person name="Jones T."/>
            <person name="Grant M."/>
            <person name="Ambacheew D."/>
            <person name="Muzemil S."/>
            <person name="Studholme D.J."/>
        </authorList>
    </citation>
    <scope>NUCLEOTIDE SEQUENCE [LARGE SCALE GENOMIC DNA]</scope>
</reference>
<feature type="region of interest" description="Disordered" evidence="1">
    <location>
        <begin position="129"/>
        <end position="151"/>
    </location>
</feature>
<dbReference type="AlphaFoldDB" id="A0A427ASD4"/>
<accession>A0A427ASD4</accession>
<proteinExistence type="predicted"/>
<organism evidence="2 3">
    <name type="scientific">Ensete ventricosum</name>
    <name type="common">Abyssinian banana</name>
    <name type="synonym">Musa ensete</name>
    <dbReference type="NCBI Taxonomy" id="4639"/>
    <lineage>
        <taxon>Eukaryota</taxon>
        <taxon>Viridiplantae</taxon>
        <taxon>Streptophyta</taxon>
        <taxon>Embryophyta</taxon>
        <taxon>Tracheophyta</taxon>
        <taxon>Spermatophyta</taxon>
        <taxon>Magnoliopsida</taxon>
        <taxon>Liliopsida</taxon>
        <taxon>Zingiberales</taxon>
        <taxon>Musaceae</taxon>
        <taxon>Ensete</taxon>
    </lineage>
</organism>
<dbReference type="Proteomes" id="UP000287651">
    <property type="component" value="Unassembled WGS sequence"/>
</dbReference>
<comment type="caution">
    <text evidence="2">The sequence shown here is derived from an EMBL/GenBank/DDBJ whole genome shotgun (WGS) entry which is preliminary data.</text>
</comment>
<evidence type="ECO:0000313" key="3">
    <source>
        <dbReference type="Proteomes" id="UP000287651"/>
    </source>
</evidence>
<dbReference type="EMBL" id="AMZH03001503">
    <property type="protein sequence ID" value="RRT79067.1"/>
    <property type="molecule type" value="Genomic_DNA"/>
</dbReference>
<evidence type="ECO:0000313" key="2">
    <source>
        <dbReference type="EMBL" id="RRT79067.1"/>
    </source>
</evidence>
<protein>
    <submittedName>
        <fullName evidence="2">Uncharacterized protein</fullName>
    </submittedName>
</protein>
<sequence length="151" mass="15309">MPELRSGARQGRLRSKKLEDIPVPPQPLGQAENPILPAPNRRRGGAGRGRGSKAAAVAKGPSAAPARPTFGGRGRGIALIDLDPDQPCKILPRAAAGGAVAGGAQDFILNQAAEGVAVKAMAGASAEKVLGAEDESTTAPVPERVSRLALQ</sequence>
<evidence type="ECO:0000256" key="1">
    <source>
        <dbReference type="SAM" id="MobiDB-lite"/>
    </source>
</evidence>